<name>A0ABC8R6R8_9AQUA</name>
<sequence length="70" mass="7719">MLKTRMFAWDSADLCVVDGPIVGARDYLVANKFAITHCIDPCPLFEKMMEVFNNVSSEELIKSVGSYSGG</sequence>
<evidence type="ECO:0000313" key="2">
    <source>
        <dbReference type="EMBL" id="CAK9139246.1"/>
    </source>
</evidence>
<evidence type="ECO:0000313" key="4">
    <source>
        <dbReference type="Proteomes" id="UP001642360"/>
    </source>
</evidence>
<protein>
    <submittedName>
        <fullName evidence="1">Uncharacterized protein</fullName>
    </submittedName>
</protein>
<dbReference type="EMBL" id="CAUOFW020008146">
    <property type="protein sequence ID" value="CAK9181726.1"/>
    <property type="molecule type" value="Genomic_DNA"/>
</dbReference>
<comment type="caution">
    <text evidence="1">The sequence shown here is derived from an EMBL/GenBank/DDBJ whole genome shotgun (WGS) entry which is preliminary data.</text>
</comment>
<accession>A0ABC8R6R8</accession>
<dbReference type="AlphaFoldDB" id="A0ABC8R6R8"/>
<evidence type="ECO:0000313" key="3">
    <source>
        <dbReference type="EMBL" id="CAK9181726.1"/>
    </source>
</evidence>
<gene>
    <name evidence="3" type="ORF">ILEXP_LOCUS51827</name>
    <name evidence="1" type="ORF">ILEXP_LOCUS6634</name>
    <name evidence="2" type="ORF">ILEXP_LOCUS6635</name>
</gene>
<reference evidence="1 4" key="1">
    <citation type="submission" date="2024-02" db="EMBL/GenBank/DDBJ databases">
        <authorList>
            <person name="Vignale AGUSTIN F."/>
            <person name="Sosa J E."/>
            <person name="Modenutti C."/>
        </authorList>
    </citation>
    <scope>NUCLEOTIDE SEQUENCE [LARGE SCALE GENOMIC DNA]</scope>
</reference>
<evidence type="ECO:0000313" key="1">
    <source>
        <dbReference type="EMBL" id="CAK9139245.1"/>
    </source>
</evidence>
<dbReference type="Proteomes" id="UP001642360">
    <property type="component" value="Unassembled WGS sequence"/>
</dbReference>
<keyword evidence="4" id="KW-1185">Reference proteome</keyword>
<dbReference type="EMBL" id="CAUOFW020000948">
    <property type="protein sequence ID" value="CAK9139246.1"/>
    <property type="molecule type" value="Genomic_DNA"/>
</dbReference>
<organism evidence="1 4">
    <name type="scientific">Ilex paraguariensis</name>
    <name type="common">yerba mate</name>
    <dbReference type="NCBI Taxonomy" id="185542"/>
    <lineage>
        <taxon>Eukaryota</taxon>
        <taxon>Viridiplantae</taxon>
        <taxon>Streptophyta</taxon>
        <taxon>Embryophyta</taxon>
        <taxon>Tracheophyta</taxon>
        <taxon>Spermatophyta</taxon>
        <taxon>Magnoliopsida</taxon>
        <taxon>eudicotyledons</taxon>
        <taxon>Gunneridae</taxon>
        <taxon>Pentapetalae</taxon>
        <taxon>asterids</taxon>
        <taxon>campanulids</taxon>
        <taxon>Aquifoliales</taxon>
        <taxon>Aquifoliaceae</taxon>
        <taxon>Ilex</taxon>
    </lineage>
</organism>
<proteinExistence type="predicted"/>
<dbReference type="EMBL" id="CAUOFW020000948">
    <property type="protein sequence ID" value="CAK9139245.1"/>
    <property type="molecule type" value="Genomic_DNA"/>
</dbReference>